<evidence type="ECO:0000259" key="2">
    <source>
        <dbReference type="Pfam" id="PF13670"/>
    </source>
</evidence>
<name>A0A5C5UA47_9GAMM</name>
<organism evidence="3 4">
    <name type="scientific">Luteimonas marina</name>
    <dbReference type="NCBI Taxonomy" id="488485"/>
    <lineage>
        <taxon>Bacteria</taxon>
        <taxon>Pseudomonadati</taxon>
        <taxon>Pseudomonadota</taxon>
        <taxon>Gammaproteobacteria</taxon>
        <taxon>Lysobacterales</taxon>
        <taxon>Lysobacteraceae</taxon>
        <taxon>Luteimonas</taxon>
    </lineage>
</organism>
<dbReference type="EMBL" id="VOHK01000002">
    <property type="protein sequence ID" value="TWT22465.1"/>
    <property type="molecule type" value="Genomic_DNA"/>
</dbReference>
<keyword evidence="1" id="KW-0732">Signal</keyword>
<dbReference type="Pfam" id="PF13670">
    <property type="entry name" value="PepSY_2"/>
    <property type="match status" value="2"/>
</dbReference>
<dbReference type="Proteomes" id="UP000319980">
    <property type="component" value="Unassembled WGS sequence"/>
</dbReference>
<feature type="signal peptide" evidence="1">
    <location>
        <begin position="1"/>
        <end position="24"/>
    </location>
</feature>
<gene>
    <name evidence="3" type="ORF">FQY83_05425</name>
</gene>
<dbReference type="OrthoDB" id="5951452at2"/>
<comment type="caution">
    <text evidence="3">The sequence shown here is derived from an EMBL/GenBank/DDBJ whole genome shotgun (WGS) entry which is preliminary data.</text>
</comment>
<proteinExistence type="predicted"/>
<keyword evidence="4" id="KW-1185">Reference proteome</keyword>
<dbReference type="AlphaFoldDB" id="A0A5C5UA47"/>
<dbReference type="RefSeq" id="WP_146385840.1">
    <property type="nucleotide sequence ID" value="NZ_VOHK01000002.1"/>
</dbReference>
<feature type="chain" id="PRO_5023062487" evidence="1">
    <location>
        <begin position="25"/>
        <end position="143"/>
    </location>
</feature>
<evidence type="ECO:0000256" key="1">
    <source>
        <dbReference type="SAM" id="SignalP"/>
    </source>
</evidence>
<evidence type="ECO:0000313" key="4">
    <source>
        <dbReference type="Proteomes" id="UP000319980"/>
    </source>
</evidence>
<dbReference type="InterPro" id="IPR025711">
    <property type="entry name" value="PepSY"/>
</dbReference>
<evidence type="ECO:0000313" key="3">
    <source>
        <dbReference type="EMBL" id="TWT22465.1"/>
    </source>
</evidence>
<feature type="domain" description="PepSY" evidence="2">
    <location>
        <begin position="89"/>
        <end position="139"/>
    </location>
</feature>
<reference evidence="3 4" key="1">
    <citation type="journal article" date="2008" name="Int. J. Syst. Evol. Microbiol.">
        <title>Luteimonas marina sp. nov., isolated from seawater.</title>
        <authorList>
            <person name="Baik K.S."/>
            <person name="Park S.C."/>
            <person name="Kim M.S."/>
            <person name="Kim E.M."/>
            <person name="Park C."/>
            <person name="Chun J."/>
            <person name="Seong C.N."/>
        </authorList>
    </citation>
    <scope>NUCLEOTIDE SEQUENCE [LARGE SCALE GENOMIC DNA]</scope>
    <source>
        <strain evidence="3 4">FR1330</strain>
    </source>
</reference>
<feature type="domain" description="PepSY" evidence="2">
    <location>
        <begin position="10"/>
        <end position="81"/>
    </location>
</feature>
<sequence>MHSINKTKTWLAVALLAAGGAAFAQDALTEAEVRAKLEAQGYTKVNDVEFDDGMWEADARSADGNRVQVRIDASTGEVYANEQVANLGKADVEAKLAAAGYSKVHDVELDDGVWKAEAEDAAGKDVELRLDPATGKIIGKARD</sequence>
<accession>A0A5C5UA47</accession>
<protein>
    <submittedName>
        <fullName evidence="3">PepSY domain-containing protein</fullName>
    </submittedName>
</protein>